<dbReference type="EMBL" id="JAYGIM010000005">
    <property type="protein sequence ID" value="MEA5426398.1"/>
    <property type="molecule type" value="Genomic_DNA"/>
</dbReference>
<dbReference type="Gene3D" id="1.10.10.10">
    <property type="entry name" value="Winged helix-like DNA-binding domain superfamily/Winged helix DNA-binding domain"/>
    <property type="match status" value="1"/>
</dbReference>
<sequence length="367" mass="41718">MEWNWQQEDWPNFKFDALALENLEADFQKNSGYLQGTIRHIAEDDKNRLTIELISEEALRTSEIEGERLSRDSIQSSIRRNFGLATDNTRVPPAEQGIAELITDVYQHFSDTLTHETLFKWHGMLMSGNSKIKEIGKYRTDPEPMQVVSGPLQKPIIHFEAPPSDKMPKEMSAFISWFNETAPGSSNALPALTRAGIAHLYFVCIHPFEDGNGRIGRAIAEKALAQSLGQPTLIALSRTIQAHKKDYYNALEWNNKNSQISSWLLYFGETILKAQTYTQELVDFIIKKSKFYERITGSLNERQSKALARMLRDGPGSFTEGLTAQKYINLTSTSRATATRDLQELVDMGVLHKTGKLKNTRYRLNLE</sequence>
<dbReference type="PANTHER" id="PTHR13504">
    <property type="entry name" value="FIDO DOMAIN-CONTAINING PROTEIN DDB_G0283145"/>
    <property type="match status" value="1"/>
</dbReference>
<dbReference type="PANTHER" id="PTHR13504:SF33">
    <property type="entry name" value="FIC FAMILY PROTEIN"/>
    <property type="match status" value="1"/>
</dbReference>
<dbReference type="InterPro" id="IPR036597">
    <property type="entry name" value="Fido-like_dom_sf"/>
</dbReference>
<dbReference type="RefSeq" id="WP_323257523.1">
    <property type="nucleotide sequence ID" value="NZ_JAYGIM010000005.1"/>
</dbReference>
<gene>
    <name evidence="2" type="ORF">VB798_07420</name>
</gene>
<dbReference type="InterPro" id="IPR040198">
    <property type="entry name" value="Fido_containing"/>
</dbReference>
<dbReference type="InterPro" id="IPR025230">
    <property type="entry name" value="DUF4172"/>
</dbReference>
<dbReference type="Gene3D" id="1.10.3290.10">
    <property type="entry name" value="Fido-like domain"/>
    <property type="match status" value="1"/>
</dbReference>
<accession>A0ABU5SGI5</accession>
<dbReference type="Proteomes" id="UP001302222">
    <property type="component" value="Unassembled WGS sequence"/>
</dbReference>
<feature type="domain" description="Fido" evidence="1">
    <location>
        <begin position="113"/>
        <end position="269"/>
    </location>
</feature>
<dbReference type="PROSITE" id="PS51459">
    <property type="entry name" value="FIDO"/>
    <property type="match status" value="1"/>
</dbReference>
<dbReference type="Pfam" id="PF13776">
    <property type="entry name" value="DUF4172"/>
    <property type="match status" value="1"/>
</dbReference>
<keyword evidence="3" id="KW-1185">Reference proteome</keyword>
<comment type="caution">
    <text evidence="2">The sequence shown here is derived from an EMBL/GenBank/DDBJ whole genome shotgun (WGS) entry which is preliminary data.</text>
</comment>
<dbReference type="SUPFAM" id="SSF140931">
    <property type="entry name" value="Fic-like"/>
    <property type="match status" value="1"/>
</dbReference>
<reference evidence="2 3" key="1">
    <citation type="submission" date="2023-12" db="EMBL/GenBank/DDBJ databases">
        <title>Novel species of the genus Arcicella isolated from rivers.</title>
        <authorList>
            <person name="Lu H."/>
        </authorList>
    </citation>
    <scope>NUCLEOTIDE SEQUENCE [LARGE SCALE GENOMIC DNA]</scope>
    <source>
        <strain evidence="2 3">DC25W</strain>
    </source>
</reference>
<evidence type="ECO:0000259" key="1">
    <source>
        <dbReference type="PROSITE" id="PS51459"/>
    </source>
</evidence>
<dbReference type="Pfam" id="PF02661">
    <property type="entry name" value="Fic"/>
    <property type="match status" value="1"/>
</dbReference>
<proteinExistence type="predicted"/>
<name>A0ABU5SGI5_9BACT</name>
<protein>
    <submittedName>
        <fullName evidence="2">Fic family protein</fullName>
    </submittedName>
</protein>
<evidence type="ECO:0000313" key="3">
    <source>
        <dbReference type="Proteomes" id="UP001302222"/>
    </source>
</evidence>
<dbReference type="InterPro" id="IPR003812">
    <property type="entry name" value="Fido"/>
</dbReference>
<organism evidence="2 3">
    <name type="scientific">Arcicella lustrica</name>
    <dbReference type="NCBI Taxonomy" id="2984196"/>
    <lineage>
        <taxon>Bacteria</taxon>
        <taxon>Pseudomonadati</taxon>
        <taxon>Bacteroidota</taxon>
        <taxon>Cytophagia</taxon>
        <taxon>Cytophagales</taxon>
        <taxon>Flectobacillaceae</taxon>
        <taxon>Arcicella</taxon>
    </lineage>
</organism>
<evidence type="ECO:0000313" key="2">
    <source>
        <dbReference type="EMBL" id="MEA5426398.1"/>
    </source>
</evidence>
<dbReference type="InterPro" id="IPR036388">
    <property type="entry name" value="WH-like_DNA-bd_sf"/>
</dbReference>